<evidence type="ECO:0000256" key="1">
    <source>
        <dbReference type="ARBA" id="ARBA00004651"/>
    </source>
</evidence>
<feature type="transmembrane region" description="Helical" evidence="10">
    <location>
        <begin position="46"/>
        <end position="64"/>
    </location>
</feature>
<reference evidence="11" key="1">
    <citation type="submission" date="2018-05" db="EMBL/GenBank/DDBJ databases">
        <title>Draft genome of Mucuna pruriens seed.</title>
        <authorList>
            <person name="Nnadi N.E."/>
            <person name="Vos R."/>
            <person name="Hasami M.H."/>
            <person name="Devisetty U.K."/>
            <person name="Aguiy J.C."/>
        </authorList>
    </citation>
    <scope>NUCLEOTIDE SEQUENCE [LARGE SCALE GENOMIC DNA]</scope>
    <source>
        <strain evidence="11">JCA_2017</strain>
    </source>
</reference>
<dbReference type="FunFam" id="1.20.1280.290:FF:000003">
    <property type="entry name" value="Bidirectional sugar transporter SWEET"/>
    <property type="match status" value="1"/>
</dbReference>
<dbReference type="GO" id="GO:0008515">
    <property type="term" value="F:sucrose transmembrane transporter activity"/>
    <property type="evidence" value="ECO:0007669"/>
    <property type="project" value="UniProtKB-ARBA"/>
</dbReference>
<comment type="caution">
    <text evidence="11">The sequence shown here is derived from an EMBL/GenBank/DDBJ whole genome shotgun (WGS) entry which is preliminary data.</text>
</comment>
<evidence type="ECO:0000313" key="11">
    <source>
        <dbReference type="EMBL" id="RDX87232.1"/>
    </source>
</evidence>
<feature type="transmembrane region" description="Helical" evidence="10">
    <location>
        <begin position="12"/>
        <end position="34"/>
    </location>
</feature>
<dbReference type="Gene3D" id="1.20.1280.290">
    <property type="match status" value="2"/>
</dbReference>
<dbReference type="FunFam" id="1.20.1280.290:FF:000001">
    <property type="entry name" value="Bidirectional sugar transporter SWEET"/>
    <property type="match status" value="1"/>
</dbReference>
<organism evidence="11 12">
    <name type="scientific">Mucuna pruriens</name>
    <name type="common">Velvet bean</name>
    <name type="synonym">Dolichos pruriens</name>
    <dbReference type="NCBI Taxonomy" id="157652"/>
    <lineage>
        <taxon>Eukaryota</taxon>
        <taxon>Viridiplantae</taxon>
        <taxon>Streptophyta</taxon>
        <taxon>Embryophyta</taxon>
        <taxon>Tracheophyta</taxon>
        <taxon>Spermatophyta</taxon>
        <taxon>Magnoliopsida</taxon>
        <taxon>eudicotyledons</taxon>
        <taxon>Gunneridae</taxon>
        <taxon>Pentapetalae</taxon>
        <taxon>rosids</taxon>
        <taxon>fabids</taxon>
        <taxon>Fabales</taxon>
        <taxon>Fabaceae</taxon>
        <taxon>Papilionoideae</taxon>
        <taxon>50 kb inversion clade</taxon>
        <taxon>NPAAA clade</taxon>
        <taxon>indigoferoid/millettioid clade</taxon>
        <taxon>Phaseoleae</taxon>
        <taxon>Mucuna</taxon>
    </lineage>
</organism>
<evidence type="ECO:0000256" key="8">
    <source>
        <dbReference type="ARBA" id="ARBA00022989"/>
    </source>
</evidence>
<proteinExistence type="inferred from homology"/>
<dbReference type="OrthoDB" id="409725at2759"/>
<keyword evidence="8 10" id="KW-1133">Transmembrane helix</keyword>
<evidence type="ECO:0000256" key="5">
    <source>
        <dbReference type="ARBA" id="ARBA00022597"/>
    </source>
</evidence>
<evidence type="ECO:0000256" key="9">
    <source>
        <dbReference type="ARBA" id="ARBA00023136"/>
    </source>
</evidence>
<dbReference type="GO" id="GO:0005886">
    <property type="term" value="C:plasma membrane"/>
    <property type="evidence" value="ECO:0007669"/>
    <property type="project" value="UniProtKB-SubCell"/>
</dbReference>
<dbReference type="GO" id="GO:0051119">
    <property type="term" value="F:sugar transmembrane transporter activity"/>
    <property type="evidence" value="ECO:0007669"/>
    <property type="project" value="InterPro"/>
</dbReference>
<gene>
    <name evidence="11" type="primary">SWEET13</name>
    <name evidence="11" type="ORF">CR513_31326</name>
</gene>
<feature type="transmembrane region" description="Helical" evidence="10">
    <location>
        <begin position="192"/>
        <end position="213"/>
    </location>
</feature>
<evidence type="ECO:0000256" key="7">
    <source>
        <dbReference type="ARBA" id="ARBA00022737"/>
    </source>
</evidence>
<comment type="function">
    <text evidence="10">Mediates both low-affinity uptake and efflux of sugar across the membrane.</text>
</comment>
<evidence type="ECO:0000256" key="6">
    <source>
        <dbReference type="ARBA" id="ARBA00022692"/>
    </source>
</evidence>
<name>A0A371G9K8_MUCPR</name>
<keyword evidence="6 10" id="KW-0812">Transmembrane</keyword>
<keyword evidence="5 10" id="KW-0762">Sugar transport</keyword>
<sequence length="255" mass="28963">MAIHRESWAFIFGLLGNIISFMVFLAPIPTFYQIYKKKSTEGFQSLPYVVALLSSMLWIYYALVKKDASLLLITINSFGCVIETIYLVIFLLYAPNKIRLSTIMLLLLLNVFGYGGMLLLTLFLIAGPKRLKVIGWICLVFNISVFAAPLGIMKRVIRTKSVEFMPLSLSFFLTINAIMWFFYGLFLNDYYVALPNTLGFLFGIIQIVLYLIYRNAKPQEPMKLQELNDVHIAELNTTVPSEPNHVTASGTVTEI</sequence>
<evidence type="ECO:0000256" key="4">
    <source>
        <dbReference type="ARBA" id="ARBA00022475"/>
    </source>
</evidence>
<keyword evidence="7" id="KW-0677">Repeat</keyword>
<dbReference type="AlphaFoldDB" id="A0A371G9K8"/>
<accession>A0A371G9K8</accession>
<evidence type="ECO:0000256" key="10">
    <source>
        <dbReference type="RuleBase" id="RU910715"/>
    </source>
</evidence>
<evidence type="ECO:0000256" key="3">
    <source>
        <dbReference type="ARBA" id="ARBA00022448"/>
    </source>
</evidence>
<keyword evidence="3 10" id="KW-0813">Transport</keyword>
<comment type="similarity">
    <text evidence="2 10">Belongs to the SWEET sugar transporter family.</text>
</comment>
<feature type="transmembrane region" description="Helical" evidence="10">
    <location>
        <begin position="70"/>
        <end position="93"/>
    </location>
</feature>
<keyword evidence="12" id="KW-1185">Reference proteome</keyword>
<comment type="subcellular location">
    <subcellularLocation>
        <location evidence="1 10">Cell membrane</location>
        <topology evidence="1 10">Multi-pass membrane protein</topology>
    </subcellularLocation>
</comment>
<keyword evidence="4" id="KW-1003">Cell membrane</keyword>
<dbReference type="Pfam" id="PF03083">
    <property type="entry name" value="MtN3_slv"/>
    <property type="match status" value="2"/>
</dbReference>
<feature type="transmembrane region" description="Helical" evidence="10">
    <location>
        <begin position="105"/>
        <end position="127"/>
    </location>
</feature>
<dbReference type="InterPro" id="IPR004316">
    <property type="entry name" value="SWEET_rpt"/>
</dbReference>
<dbReference type="EMBL" id="QJKJ01006284">
    <property type="protein sequence ID" value="RDX87232.1"/>
    <property type="molecule type" value="Genomic_DNA"/>
</dbReference>
<keyword evidence="9 10" id="KW-0472">Membrane</keyword>
<dbReference type="InterPro" id="IPR047664">
    <property type="entry name" value="SWEET"/>
</dbReference>
<feature type="transmembrane region" description="Helical" evidence="10">
    <location>
        <begin position="164"/>
        <end position="186"/>
    </location>
</feature>
<protein>
    <recommendedName>
        <fullName evidence="10">Bidirectional sugar transporter SWEET</fullName>
    </recommendedName>
</protein>
<evidence type="ECO:0000256" key="2">
    <source>
        <dbReference type="ARBA" id="ARBA00007809"/>
    </source>
</evidence>
<feature type="transmembrane region" description="Helical" evidence="10">
    <location>
        <begin position="133"/>
        <end position="152"/>
    </location>
</feature>
<evidence type="ECO:0000313" key="12">
    <source>
        <dbReference type="Proteomes" id="UP000257109"/>
    </source>
</evidence>
<dbReference type="PANTHER" id="PTHR10791">
    <property type="entry name" value="RAG1-ACTIVATING PROTEIN 1"/>
    <property type="match status" value="1"/>
</dbReference>
<dbReference type="Proteomes" id="UP000257109">
    <property type="component" value="Unassembled WGS sequence"/>
</dbReference>
<dbReference type="PANTHER" id="PTHR10791:SF163">
    <property type="entry name" value="BIDIRECTIONAL SUGAR TRANSPORTER SWEET"/>
    <property type="match status" value="1"/>
</dbReference>